<protein>
    <submittedName>
        <fullName evidence="2">Uncharacterized protein</fullName>
    </submittedName>
</protein>
<dbReference type="EMBL" id="JAINUG010000281">
    <property type="protein sequence ID" value="KAJ8384034.1"/>
    <property type="molecule type" value="Genomic_DNA"/>
</dbReference>
<accession>A0AAD7RH14</accession>
<feature type="compositionally biased region" description="Low complexity" evidence="1">
    <location>
        <begin position="33"/>
        <end position="42"/>
    </location>
</feature>
<evidence type="ECO:0000313" key="3">
    <source>
        <dbReference type="Proteomes" id="UP001221898"/>
    </source>
</evidence>
<keyword evidence="3" id="KW-1185">Reference proteome</keyword>
<evidence type="ECO:0000313" key="2">
    <source>
        <dbReference type="EMBL" id="KAJ8384034.1"/>
    </source>
</evidence>
<sequence length="118" mass="13185">MPERRTVEPRSVSVSRAAVCGMLYHSWVLTDPQQQQQQQQQQPRPGSQRTTCKPCRSASTALTPCFLSDSPVSGPGAFSWTEPAESQPTRSLELTSTFKVQMQEVWEQMVPMSTNSKP</sequence>
<feature type="compositionally biased region" description="Polar residues" evidence="1">
    <location>
        <begin position="43"/>
        <end position="55"/>
    </location>
</feature>
<dbReference type="Proteomes" id="UP001221898">
    <property type="component" value="Unassembled WGS sequence"/>
</dbReference>
<evidence type="ECO:0000256" key="1">
    <source>
        <dbReference type="SAM" id="MobiDB-lite"/>
    </source>
</evidence>
<comment type="caution">
    <text evidence="2">The sequence shown here is derived from an EMBL/GenBank/DDBJ whole genome shotgun (WGS) entry which is preliminary data.</text>
</comment>
<reference evidence="2" key="1">
    <citation type="journal article" date="2023" name="Science">
        <title>Genome structures resolve the early diversification of teleost fishes.</title>
        <authorList>
            <person name="Parey E."/>
            <person name="Louis A."/>
            <person name="Montfort J."/>
            <person name="Bouchez O."/>
            <person name="Roques C."/>
            <person name="Iampietro C."/>
            <person name="Lluch J."/>
            <person name="Castinel A."/>
            <person name="Donnadieu C."/>
            <person name="Desvignes T."/>
            <person name="Floi Bucao C."/>
            <person name="Jouanno E."/>
            <person name="Wen M."/>
            <person name="Mejri S."/>
            <person name="Dirks R."/>
            <person name="Jansen H."/>
            <person name="Henkel C."/>
            <person name="Chen W.J."/>
            <person name="Zahm M."/>
            <person name="Cabau C."/>
            <person name="Klopp C."/>
            <person name="Thompson A.W."/>
            <person name="Robinson-Rechavi M."/>
            <person name="Braasch I."/>
            <person name="Lecointre G."/>
            <person name="Bobe J."/>
            <person name="Postlethwait J.H."/>
            <person name="Berthelot C."/>
            <person name="Roest Crollius H."/>
            <person name="Guiguen Y."/>
        </authorList>
    </citation>
    <scope>NUCLEOTIDE SEQUENCE</scope>
    <source>
        <strain evidence="2">NC1722</strain>
    </source>
</reference>
<gene>
    <name evidence="2" type="ORF">AAFF_G00212780</name>
</gene>
<organism evidence="2 3">
    <name type="scientific">Aldrovandia affinis</name>
    <dbReference type="NCBI Taxonomy" id="143900"/>
    <lineage>
        <taxon>Eukaryota</taxon>
        <taxon>Metazoa</taxon>
        <taxon>Chordata</taxon>
        <taxon>Craniata</taxon>
        <taxon>Vertebrata</taxon>
        <taxon>Euteleostomi</taxon>
        <taxon>Actinopterygii</taxon>
        <taxon>Neopterygii</taxon>
        <taxon>Teleostei</taxon>
        <taxon>Notacanthiformes</taxon>
        <taxon>Halosauridae</taxon>
        <taxon>Aldrovandia</taxon>
    </lineage>
</organism>
<proteinExistence type="predicted"/>
<name>A0AAD7RH14_9TELE</name>
<feature type="region of interest" description="Disordered" evidence="1">
    <location>
        <begin position="31"/>
        <end position="55"/>
    </location>
</feature>
<dbReference type="AlphaFoldDB" id="A0AAD7RH14"/>